<comment type="subcellular location">
    <subcellularLocation>
        <location evidence="1">Cell membrane</location>
        <topology evidence="1">Multi-pass membrane protein</topology>
    </subcellularLocation>
</comment>
<protein>
    <recommendedName>
        <fullName evidence="13">Peptidase M48 domain-containing protein</fullName>
    </recommendedName>
</protein>
<proteinExistence type="inferred from homology"/>
<evidence type="ECO:0000259" key="13">
    <source>
        <dbReference type="Pfam" id="PF01435"/>
    </source>
</evidence>
<sequence length="408" mass="44186">MFRVRAAAPWCPECEWGLDRYEPERRAPEVGWRRLDRSLFRTAYRLTAAQYAALAGRPVRRRAWGGARLVLLGAAVLLFVAVVGLLAAGAYLIGNRFPGWRIGPGALLLLLGLALWPKLGRPDDRSDRIARDRAPTLFRLIDEVAAAIGAPAPHVVRVDPWFNAAAGAAGARRRRSLTLGLAMWAILPPQQRVALLGHELGHFINGDARRGRLTHIPLTTLGALADLLRPRWALTSAGGRAAAGRTARAVVRTGLGVLRQPVLAGYLVLVRACLRDAQRAEYLADELATGAAGSEGATGLADTLVLRDVLYPLVRRYARRGDPVAGWLRSADACRAGASRRLPGMRQLSIRNEVSMSATHPPTGLRARMIESRPPRTAAVTLSAGDSARIDAELAELYRAARRQLAAD</sequence>
<keyword evidence="9 11" id="KW-0482">Metalloprotease</keyword>
<dbReference type="Pfam" id="PF01435">
    <property type="entry name" value="Peptidase_M48"/>
    <property type="match status" value="1"/>
</dbReference>
<evidence type="ECO:0000256" key="1">
    <source>
        <dbReference type="ARBA" id="ARBA00004651"/>
    </source>
</evidence>
<evidence type="ECO:0000256" key="8">
    <source>
        <dbReference type="ARBA" id="ARBA00022989"/>
    </source>
</evidence>
<evidence type="ECO:0000256" key="2">
    <source>
        <dbReference type="ARBA" id="ARBA00022475"/>
    </source>
</evidence>
<dbReference type="Gene3D" id="3.30.2010.10">
    <property type="entry name" value="Metalloproteases ('zincins'), catalytic domain"/>
    <property type="match status" value="1"/>
</dbReference>
<evidence type="ECO:0000256" key="6">
    <source>
        <dbReference type="ARBA" id="ARBA00022801"/>
    </source>
</evidence>
<evidence type="ECO:0000256" key="4">
    <source>
        <dbReference type="ARBA" id="ARBA00022692"/>
    </source>
</evidence>
<evidence type="ECO:0000256" key="11">
    <source>
        <dbReference type="RuleBase" id="RU003983"/>
    </source>
</evidence>
<comment type="cofactor">
    <cofactor evidence="11">
        <name>Zn(2+)</name>
        <dbReference type="ChEBI" id="CHEBI:29105"/>
    </cofactor>
    <text evidence="11">Binds 1 zinc ion per subunit.</text>
</comment>
<dbReference type="InterPro" id="IPR001915">
    <property type="entry name" value="Peptidase_M48"/>
</dbReference>
<keyword evidence="10 12" id="KW-0472">Membrane</keyword>
<feature type="domain" description="Peptidase M48" evidence="13">
    <location>
        <begin position="134"/>
        <end position="372"/>
    </location>
</feature>
<comment type="similarity">
    <text evidence="11">Belongs to the peptidase M48 family.</text>
</comment>
<keyword evidence="6 11" id="KW-0378">Hydrolase</keyword>
<evidence type="ECO:0000256" key="3">
    <source>
        <dbReference type="ARBA" id="ARBA00022670"/>
    </source>
</evidence>
<dbReference type="Proteomes" id="UP001501570">
    <property type="component" value="Unassembled WGS sequence"/>
</dbReference>
<evidence type="ECO:0000313" key="14">
    <source>
        <dbReference type="EMBL" id="GAA5187794.1"/>
    </source>
</evidence>
<dbReference type="PANTHER" id="PTHR43221:SF1">
    <property type="entry name" value="PROTEASE HTPX"/>
    <property type="match status" value="1"/>
</dbReference>
<dbReference type="CDD" id="cd07328">
    <property type="entry name" value="M48_Ste24p_like"/>
    <property type="match status" value="1"/>
</dbReference>
<evidence type="ECO:0000256" key="7">
    <source>
        <dbReference type="ARBA" id="ARBA00022833"/>
    </source>
</evidence>
<keyword evidence="8 12" id="KW-1133">Transmembrane helix</keyword>
<keyword evidence="2" id="KW-1003">Cell membrane</keyword>
<evidence type="ECO:0000313" key="15">
    <source>
        <dbReference type="Proteomes" id="UP001501570"/>
    </source>
</evidence>
<keyword evidence="15" id="KW-1185">Reference proteome</keyword>
<evidence type="ECO:0000256" key="5">
    <source>
        <dbReference type="ARBA" id="ARBA00022723"/>
    </source>
</evidence>
<reference evidence="15" key="1">
    <citation type="journal article" date="2019" name="Int. J. Syst. Evol. Microbiol.">
        <title>The Global Catalogue of Microorganisms (GCM) 10K type strain sequencing project: providing services to taxonomists for standard genome sequencing and annotation.</title>
        <authorList>
            <consortium name="The Broad Institute Genomics Platform"/>
            <consortium name="The Broad Institute Genome Sequencing Center for Infectious Disease"/>
            <person name="Wu L."/>
            <person name="Ma J."/>
        </authorList>
    </citation>
    <scope>NUCLEOTIDE SEQUENCE [LARGE SCALE GENOMIC DNA]</scope>
    <source>
        <strain evidence="15">JCM 18304</strain>
    </source>
</reference>
<feature type="transmembrane region" description="Helical" evidence="12">
    <location>
        <begin position="69"/>
        <end position="93"/>
    </location>
</feature>
<gene>
    <name evidence="14" type="ORF">GCM10023322_36920</name>
</gene>
<comment type="caution">
    <text evidence="14">The sequence shown here is derived from an EMBL/GenBank/DDBJ whole genome shotgun (WGS) entry which is preliminary data.</text>
</comment>
<dbReference type="EMBL" id="BAABJQ010000010">
    <property type="protein sequence ID" value="GAA5187794.1"/>
    <property type="molecule type" value="Genomic_DNA"/>
</dbReference>
<keyword evidence="3 11" id="KW-0645">Protease</keyword>
<keyword evidence="7 11" id="KW-0862">Zinc</keyword>
<dbReference type="InterPro" id="IPR050083">
    <property type="entry name" value="HtpX_protease"/>
</dbReference>
<evidence type="ECO:0000256" key="9">
    <source>
        <dbReference type="ARBA" id="ARBA00023049"/>
    </source>
</evidence>
<name>A0ABP9RVG1_9ACTN</name>
<evidence type="ECO:0000256" key="12">
    <source>
        <dbReference type="SAM" id="Phobius"/>
    </source>
</evidence>
<organism evidence="14 15">
    <name type="scientific">Rugosimonospora acidiphila</name>
    <dbReference type="NCBI Taxonomy" id="556531"/>
    <lineage>
        <taxon>Bacteria</taxon>
        <taxon>Bacillati</taxon>
        <taxon>Actinomycetota</taxon>
        <taxon>Actinomycetes</taxon>
        <taxon>Micromonosporales</taxon>
        <taxon>Micromonosporaceae</taxon>
        <taxon>Rugosimonospora</taxon>
    </lineage>
</organism>
<dbReference type="PANTHER" id="PTHR43221">
    <property type="entry name" value="PROTEASE HTPX"/>
    <property type="match status" value="1"/>
</dbReference>
<accession>A0ABP9RVG1</accession>
<keyword evidence="5" id="KW-0479">Metal-binding</keyword>
<keyword evidence="4 12" id="KW-0812">Transmembrane</keyword>
<evidence type="ECO:0000256" key="10">
    <source>
        <dbReference type="ARBA" id="ARBA00023136"/>
    </source>
</evidence>